<evidence type="ECO:0000256" key="1">
    <source>
        <dbReference type="SAM" id="Phobius"/>
    </source>
</evidence>
<sequence length="153" mass="16166">MLTPLYLTIPSTLFALIFIFFGLNALFRPESALAFISESLHYPTATFPTSSSDQQKLINALLVIYGARDIFMGLAIGIVTFLGSSKTLGWVLLSASGVAVADGWAVSELGDGSEWNHWGYAPLVAAVGVGALVVGDGKAVGMGRGEDAKVRRE</sequence>
<dbReference type="Pfam" id="PF14087">
    <property type="entry name" value="DUF4267"/>
    <property type="match status" value="1"/>
</dbReference>
<feature type="transmembrane region" description="Helical" evidence="1">
    <location>
        <begin position="58"/>
        <end position="81"/>
    </location>
</feature>
<dbReference type="Proteomes" id="UP001161017">
    <property type="component" value="Unassembled WGS sequence"/>
</dbReference>
<feature type="transmembrane region" description="Helical" evidence="1">
    <location>
        <begin position="118"/>
        <end position="135"/>
    </location>
</feature>
<dbReference type="AlphaFoldDB" id="A0AA43QNE1"/>
<reference evidence="2" key="1">
    <citation type="journal article" date="2023" name="Genome Biol. Evol.">
        <title>First Whole Genome Sequence and Flow Cytometry Genome Size Data for the Lichen-Forming Fungus Ramalina farinacea (Ascomycota).</title>
        <authorList>
            <person name="Llewellyn T."/>
            <person name="Mian S."/>
            <person name="Hill R."/>
            <person name="Leitch I.J."/>
            <person name="Gaya E."/>
        </authorList>
    </citation>
    <scope>NUCLEOTIDE SEQUENCE</scope>
    <source>
        <strain evidence="2">LIQ254RAFAR</strain>
    </source>
</reference>
<name>A0AA43QNE1_9LECA</name>
<evidence type="ECO:0000313" key="2">
    <source>
        <dbReference type="EMBL" id="MDI1489052.1"/>
    </source>
</evidence>
<dbReference type="EMBL" id="JAPUFD010000008">
    <property type="protein sequence ID" value="MDI1489052.1"/>
    <property type="molecule type" value="Genomic_DNA"/>
</dbReference>
<keyword evidence="1" id="KW-1133">Transmembrane helix</keyword>
<keyword evidence="1" id="KW-0472">Membrane</keyword>
<gene>
    <name evidence="2" type="ORF">OHK93_008330</name>
</gene>
<organism evidence="2 3">
    <name type="scientific">Ramalina farinacea</name>
    <dbReference type="NCBI Taxonomy" id="258253"/>
    <lineage>
        <taxon>Eukaryota</taxon>
        <taxon>Fungi</taxon>
        <taxon>Dikarya</taxon>
        <taxon>Ascomycota</taxon>
        <taxon>Pezizomycotina</taxon>
        <taxon>Lecanoromycetes</taxon>
        <taxon>OSLEUM clade</taxon>
        <taxon>Lecanoromycetidae</taxon>
        <taxon>Lecanorales</taxon>
        <taxon>Lecanorineae</taxon>
        <taxon>Ramalinaceae</taxon>
        <taxon>Ramalina</taxon>
    </lineage>
</organism>
<keyword evidence="1" id="KW-0812">Transmembrane</keyword>
<comment type="caution">
    <text evidence="2">The sequence shown here is derived from an EMBL/GenBank/DDBJ whole genome shotgun (WGS) entry which is preliminary data.</text>
</comment>
<protein>
    <submittedName>
        <fullName evidence="2">Uncharacterized protein</fullName>
    </submittedName>
</protein>
<accession>A0AA43QNE1</accession>
<proteinExistence type="predicted"/>
<dbReference type="InterPro" id="IPR025363">
    <property type="entry name" value="DUF4267"/>
</dbReference>
<evidence type="ECO:0000313" key="3">
    <source>
        <dbReference type="Proteomes" id="UP001161017"/>
    </source>
</evidence>
<keyword evidence="3" id="KW-1185">Reference proteome</keyword>